<dbReference type="InterPro" id="IPR045040">
    <property type="entry name" value="PORR_fam"/>
</dbReference>
<dbReference type="PANTHER" id="PTHR31476">
    <property type="entry name" value="PROTEIN WHAT'S THIS FACTOR 1 HOMOLOG, CHLOROPLASTIC"/>
    <property type="match status" value="1"/>
</dbReference>
<dbReference type="InterPro" id="IPR021099">
    <property type="entry name" value="PORR_domain"/>
</dbReference>
<dbReference type="EMBL" id="CP136893">
    <property type="protein sequence ID" value="WOL06115.1"/>
    <property type="molecule type" value="Genomic_DNA"/>
</dbReference>
<organism evidence="2 3">
    <name type="scientific">Canna indica</name>
    <name type="common">Indian-shot</name>
    <dbReference type="NCBI Taxonomy" id="4628"/>
    <lineage>
        <taxon>Eukaryota</taxon>
        <taxon>Viridiplantae</taxon>
        <taxon>Streptophyta</taxon>
        <taxon>Embryophyta</taxon>
        <taxon>Tracheophyta</taxon>
        <taxon>Spermatophyta</taxon>
        <taxon>Magnoliopsida</taxon>
        <taxon>Liliopsida</taxon>
        <taxon>Zingiberales</taxon>
        <taxon>Cannaceae</taxon>
        <taxon>Canna</taxon>
    </lineage>
</organism>
<accession>A0AAQ3KCR5</accession>
<keyword evidence="3" id="KW-1185">Reference proteome</keyword>
<dbReference type="GO" id="GO:0003723">
    <property type="term" value="F:RNA binding"/>
    <property type="evidence" value="ECO:0007669"/>
    <property type="project" value="InterPro"/>
</dbReference>
<dbReference type="PANTHER" id="PTHR31476:SF12">
    <property type="entry name" value="UBIQUITIN CARBOXYL-TERMINAL HYDROLASE FAMILY PROTEIN"/>
    <property type="match status" value="1"/>
</dbReference>
<dbReference type="Proteomes" id="UP001327560">
    <property type="component" value="Chromosome 4"/>
</dbReference>
<dbReference type="AlphaFoldDB" id="A0AAQ3KCR5"/>
<gene>
    <name evidence="2" type="ORF">Cni_G14847</name>
</gene>
<evidence type="ECO:0000313" key="2">
    <source>
        <dbReference type="EMBL" id="WOL06115.1"/>
    </source>
</evidence>
<reference evidence="2 3" key="1">
    <citation type="submission" date="2023-10" db="EMBL/GenBank/DDBJ databases">
        <title>Chromosome-scale genome assembly provides insights into flower coloration mechanisms of Canna indica.</title>
        <authorList>
            <person name="Li C."/>
        </authorList>
    </citation>
    <scope>NUCLEOTIDE SEQUENCE [LARGE SCALE GENOMIC DNA]</scope>
    <source>
        <tissue evidence="2">Flower</tissue>
    </source>
</reference>
<name>A0AAQ3KCR5_9LILI</name>
<protein>
    <recommendedName>
        <fullName evidence="1">PORR domain-containing protein</fullName>
    </recommendedName>
</protein>
<proteinExistence type="predicted"/>
<evidence type="ECO:0000313" key="3">
    <source>
        <dbReference type="Proteomes" id="UP001327560"/>
    </source>
</evidence>
<dbReference type="Pfam" id="PF11955">
    <property type="entry name" value="PORR"/>
    <property type="match status" value="1"/>
</dbReference>
<sequence length="400" mass="47077">MIRTSTLQKISSSPLSNEIDCFAPSFCSIQKRWRKPVDSAQTRLENRTRDLPLDKLMNHLNKLRLVMGIHELMSKRRGHYTSVQLLSRWRHMVGVNTGIGDFLRKYPHIFETYIHPVQRNVCCKTTQKMLDLIAEEAIVIKESELDVVRRLKKLLMMSTDGVLNLHALWLVRRELGLPDDFRDSVIVKYPEHFRVEDPDSLVLISRVSTLAEAAVEKWREKEYREKWLSEHETKYAFPVQFPTGFKIEKGFREKLKNWQMLPYLKPYEEKGIIRVGNVQRFEKRAVGILHEFLSLTVEKMVEVERLSHFRRSFSMEVNVRELILKHPGMFYISTKGNQTVFLREAYSKGYLVEPNPIYEVRQKMLDLVLLGRRNTTQVQHLEQLEQRCGSSDPPDCPQHN</sequence>
<feature type="domain" description="PORR" evidence="1">
    <location>
        <begin position="49"/>
        <end position="372"/>
    </location>
</feature>
<evidence type="ECO:0000259" key="1">
    <source>
        <dbReference type="Pfam" id="PF11955"/>
    </source>
</evidence>